<gene>
    <name evidence="1" type="ORF">D9758_013153</name>
</gene>
<evidence type="ECO:0000313" key="2">
    <source>
        <dbReference type="Proteomes" id="UP000559256"/>
    </source>
</evidence>
<dbReference type="AlphaFoldDB" id="A0A8H5FKG4"/>
<comment type="caution">
    <text evidence="1">The sequence shown here is derived from an EMBL/GenBank/DDBJ whole genome shotgun (WGS) entry which is preliminary data.</text>
</comment>
<name>A0A8H5FKG4_9AGAR</name>
<reference evidence="1 2" key="1">
    <citation type="journal article" date="2020" name="ISME J.">
        <title>Uncovering the hidden diversity of litter-decomposition mechanisms in mushroom-forming fungi.</title>
        <authorList>
            <person name="Floudas D."/>
            <person name="Bentzer J."/>
            <person name="Ahren D."/>
            <person name="Johansson T."/>
            <person name="Persson P."/>
            <person name="Tunlid A."/>
        </authorList>
    </citation>
    <scope>NUCLEOTIDE SEQUENCE [LARGE SCALE GENOMIC DNA]</scope>
    <source>
        <strain evidence="1 2">CBS 291.85</strain>
    </source>
</reference>
<evidence type="ECO:0000313" key="1">
    <source>
        <dbReference type="EMBL" id="KAF5340109.1"/>
    </source>
</evidence>
<proteinExistence type="predicted"/>
<sequence length="141" mass="16040">MLAKQGPRSTPSRSYTLTLIFRPKRPRPWPSQIQQLLIGYVGFFASMERSKPIILVDYGQCGFRKAEREADTLEGHTIVTFNSKDEENQEITPVWTNMAILTREPGSSAHVNHYSSPTILLPKLLHISIVARWWQVMSSAS</sequence>
<organism evidence="1 2">
    <name type="scientific">Tetrapyrgos nigripes</name>
    <dbReference type="NCBI Taxonomy" id="182062"/>
    <lineage>
        <taxon>Eukaryota</taxon>
        <taxon>Fungi</taxon>
        <taxon>Dikarya</taxon>
        <taxon>Basidiomycota</taxon>
        <taxon>Agaricomycotina</taxon>
        <taxon>Agaricomycetes</taxon>
        <taxon>Agaricomycetidae</taxon>
        <taxon>Agaricales</taxon>
        <taxon>Marasmiineae</taxon>
        <taxon>Marasmiaceae</taxon>
        <taxon>Tetrapyrgos</taxon>
    </lineage>
</organism>
<dbReference type="Proteomes" id="UP000559256">
    <property type="component" value="Unassembled WGS sequence"/>
</dbReference>
<keyword evidence="2" id="KW-1185">Reference proteome</keyword>
<accession>A0A8H5FKG4</accession>
<dbReference type="EMBL" id="JAACJM010000179">
    <property type="protein sequence ID" value="KAF5340109.1"/>
    <property type="molecule type" value="Genomic_DNA"/>
</dbReference>
<protein>
    <submittedName>
        <fullName evidence="1">Uncharacterized protein</fullName>
    </submittedName>
</protein>